<keyword evidence="2" id="KW-0808">Transferase</keyword>
<dbReference type="GO" id="GO:0071555">
    <property type="term" value="P:cell wall organization"/>
    <property type="evidence" value="ECO:0007669"/>
    <property type="project" value="UniProtKB-KW"/>
</dbReference>
<dbReference type="SUPFAM" id="SSF141523">
    <property type="entry name" value="L,D-transpeptidase catalytic domain-like"/>
    <property type="match status" value="1"/>
</dbReference>
<dbReference type="PROSITE" id="PS52029">
    <property type="entry name" value="LD_TPASE"/>
    <property type="match status" value="1"/>
</dbReference>
<dbReference type="CDD" id="cd16913">
    <property type="entry name" value="YkuD_like"/>
    <property type="match status" value="1"/>
</dbReference>
<gene>
    <name evidence="7" type="ORF">SDC9_43223</name>
</gene>
<dbReference type="InterPro" id="IPR050979">
    <property type="entry name" value="LD-transpeptidase"/>
</dbReference>
<comment type="pathway">
    <text evidence="1">Cell wall biogenesis; peptidoglycan biosynthesis.</text>
</comment>
<keyword evidence="3" id="KW-0133">Cell shape</keyword>
<evidence type="ECO:0000256" key="4">
    <source>
        <dbReference type="ARBA" id="ARBA00022984"/>
    </source>
</evidence>
<dbReference type="PANTHER" id="PTHR30582">
    <property type="entry name" value="L,D-TRANSPEPTIDASE"/>
    <property type="match status" value="1"/>
</dbReference>
<dbReference type="EMBL" id="VSSQ01000537">
    <property type="protein sequence ID" value="MPL97036.1"/>
    <property type="molecule type" value="Genomic_DNA"/>
</dbReference>
<organism evidence="7">
    <name type="scientific">bioreactor metagenome</name>
    <dbReference type="NCBI Taxonomy" id="1076179"/>
    <lineage>
        <taxon>unclassified sequences</taxon>
        <taxon>metagenomes</taxon>
        <taxon>ecological metagenomes</taxon>
    </lineage>
</organism>
<dbReference type="Gene3D" id="2.40.440.10">
    <property type="entry name" value="L,D-transpeptidase catalytic domain-like"/>
    <property type="match status" value="1"/>
</dbReference>
<proteinExistence type="predicted"/>
<comment type="caution">
    <text evidence="7">The sequence shown here is derived from an EMBL/GenBank/DDBJ whole genome shotgun (WGS) entry which is preliminary data.</text>
</comment>
<feature type="domain" description="L,D-TPase catalytic" evidence="6">
    <location>
        <begin position="71"/>
        <end position="201"/>
    </location>
</feature>
<dbReference type="GO" id="GO:0016740">
    <property type="term" value="F:transferase activity"/>
    <property type="evidence" value="ECO:0007669"/>
    <property type="project" value="UniProtKB-KW"/>
</dbReference>
<evidence type="ECO:0000256" key="3">
    <source>
        <dbReference type="ARBA" id="ARBA00022960"/>
    </source>
</evidence>
<name>A0A644W0L1_9ZZZZ</name>
<dbReference type="UniPathway" id="UPA00219"/>
<evidence type="ECO:0000256" key="1">
    <source>
        <dbReference type="ARBA" id="ARBA00004752"/>
    </source>
</evidence>
<keyword evidence="5" id="KW-0961">Cell wall biogenesis/degradation</keyword>
<evidence type="ECO:0000256" key="5">
    <source>
        <dbReference type="ARBA" id="ARBA00023316"/>
    </source>
</evidence>
<protein>
    <recommendedName>
        <fullName evidence="6">L,D-TPase catalytic domain-containing protein</fullName>
    </recommendedName>
</protein>
<reference evidence="7" key="1">
    <citation type="submission" date="2019-08" db="EMBL/GenBank/DDBJ databases">
        <authorList>
            <person name="Kucharzyk K."/>
            <person name="Murdoch R.W."/>
            <person name="Higgins S."/>
            <person name="Loffler F."/>
        </authorList>
    </citation>
    <scope>NUCLEOTIDE SEQUENCE</scope>
</reference>
<evidence type="ECO:0000313" key="7">
    <source>
        <dbReference type="EMBL" id="MPL97036.1"/>
    </source>
</evidence>
<dbReference type="InterPro" id="IPR005490">
    <property type="entry name" value="LD_TPept_cat_dom"/>
</dbReference>
<evidence type="ECO:0000256" key="2">
    <source>
        <dbReference type="ARBA" id="ARBA00022679"/>
    </source>
</evidence>
<dbReference type="GO" id="GO:0071972">
    <property type="term" value="F:peptidoglycan L,D-transpeptidase activity"/>
    <property type="evidence" value="ECO:0007669"/>
    <property type="project" value="TreeGrafter"/>
</dbReference>
<dbReference type="GO" id="GO:0005576">
    <property type="term" value="C:extracellular region"/>
    <property type="evidence" value="ECO:0007669"/>
    <property type="project" value="TreeGrafter"/>
</dbReference>
<dbReference type="InterPro" id="IPR038063">
    <property type="entry name" value="Transpep_catalytic_dom"/>
</dbReference>
<dbReference type="AlphaFoldDB" id="A0A644W0L1"/>
<sequence>MISIIILIVAVLISLVGCSIMSGQGKNSKADEPKKGITAKDVVEAPVKAVPKPKAPVVTKPITTPEQGHDYSILIDKGRFTLYVMDGGKEINHFGVALGLNPGQKHKAGDMTTPTGDFTVEEIDDASYWKHDFGDGKGEIEGAYGPYFISLITGWDGIGIHGTHDPASIGHRVSEGCVRLNNKDLLVVKQFVKPGTKVRIQE</sequence>
<dbReference type="GO" id="GO:0008360">
    <property type="term" value="P:regulation of cell shape"/>
    <property type="evidence" value="ECO:0007669"/>
    <property type="project" value="UniProtKB-KW"/>
</dbReference>
<accession>A0A644W0L1</accession>
<dbReference type="GO" id="GO:0018104">
    <property type="term" value="P:peptidoglycan-protein cross-linking"/>
    <property type="evidence" value="ECO:0007669"/>
    <property type="project" value="TreeGrafter"/>
</dbReference>
<evidence type="ECO:0000259" key="6">
    <source>
        <dbReference type="PROSITE" id="PS52029"/>
    </source>
</evidence>
<dbReference type="Pfam" id="PF03734">
    <property type="entry name" value="YkuD"/>
    <property type="match status" value="1"/>
</dbReference>
<keyword evidence="4" id="KW-0573">Peptidoglycan synthesis</keyword>